<organism evidence="2">
    <name type="scientific">Triticum urartu</name>
    <name type="common">Red wild einkorn</name>
    <name type="synonym">Crithodium urartu</name>
    <dbReference type="NCBI Taxonomy" id="4572"/>
    <lineage>
        <taxon>Eukaryota</taxon>
        <taxon>Viridiplantae</taxon>
        <taxon>Streptophyta</taxon>
        <taxon>Embryophyta</taxon>
        <taxon>Tracheophyta</taxon>
        <taxon>Spermatophyta</taxon>
        <taxon>Magnoliopsida</taxon>
        <taxon>Liliopsida</taxon>
        <taxon>Poales</taxon>
        <taxon>Poaceae</taxon>
        <taxon>BOP clade</taxon>
        <taxon>Pooideae</taxon>
        <taxon>Triticodae</taxon>
        <taxon>Triticeae</taxon>
        <taxon>Triticinae</taxon>
        <taxon>Triticum</taxon>
    </lineage>
</organism>
<dbReference type="SUPFAM" id="SSF54001">
    <property type="entry name" value="Cysteine proteinases"/>
    <property type="match status" value="1"/>
</dbReference>
<protein>
    <submittedName>
        <fullName evidence="2">Uncharacterized protein</fullName>
    </submittedName>
</protein>
<evidence type="ECO:0000256" key="1">
    <source>
        <dbReference type="SAM" id="MobiDB-lite"/>
    </source>
</evidence>
<reference evidence="2" key="1">
    <citation type="journal article" date="2013" name="Nature">
        <title>Draft genome of the wheat A-genome progenitor Triticum urartu.</title>
        <authorList>
            <person name="Ling H.Q."/>
            <person name="Zhao S."/>
            <person name="Liu D."/>
            <person name="Wang J."/>
            <person name="Sun H."/>
            <person name="Zhang C."/>
            <person name="Fan H."/>
            <person name="Li D."/>
            <person name="Dong L."/>
            <person name="Tao Y."/>
            <person name="Gao C."/>
            <person name="Wu H."/>
            <person name="Li Y."/>
            <person name="Cui Y."/>
            <person name="Guo X."/>
            <person name="Zheng S."/>
            <person name="Wang B."/>
            <person name="Yu K."/>
            <person name="Liang Q."/>
            <person name="Yang W."/>
            <person name="Lou X."/>
            <person name="Chen J."/>
            <person name="Feng M."/>
            <person name="Jian J."/>
            <person name="Zhang X."/>
            <person name="Luo G."/>
            <person name="Jiang Y."/>
            <person name="Liu J."/>
            <person name="Wang Z."/>
            <person name="Sha Y."/>
            <person name="Zhang B."/>
            <person name="Wu H."/>
            <person name="Tang D."/>
            <person name="Shen Q."/>
            <person name="Xue P."/>
            <person name="Zou S."/>
            <person name="Wang X."/>
            <person name="Liu X."/>
            <person name="Wang F."/>
            <person name="Yang Y."/>
            <person name="An X."/>
            <person name="Dong Z."/>
            <person name="Zhang K."/>
            <person name="Zhang X."/>
            <person name="Luo M.C."/>
            <person name="Dvorak J."/>
            <person name="Tong Y."/>
            <person name="Wang J."/>
            <person name="Yang H."/>
            <person name="Li Z."/>
            <person name="Wang D."/>
            <person name="Zhang A."/>
            <person name="Wang J."/>
        </authorList>
    </citation>
    <scope>NUCLEOTIDE SEQUENCE</scope>
</reference>
<feature type="region of interest" description="Disordered" evidence="1">
    <location>
        <begin position="1"/>
        <end position="31"/>
    </location>
</feature>
<feature type="compositionally biased region" description="Pro residues" evidence="1">
    <location>
        <begin position="21"/>
        <end position="31"/>
    </location>
</feature>
<dbReference type="EMBL" id="KD220080">
    <property type="protein sequence ID" value="EMS51492.1"/>
    <property type="molecule type" value="Genomic_DNA"/>
</dbReference>
<accession>M7YV84</accession>
<dbReference type="InterPro" id="IPR038765">
    <property type="entry name" value="Papain-like_cys_pep_sf"/>
</dbReference>
<gene>
    <name evidence="2" type="ORF">TRIUR3_20462</name>
</gene>
<name>M7YV84_TRIUA</name>
<dbReference type="AlphaFoldDB" id="M7YV84"/>
<sequence>MGANQSALPAAPAIQDDDAPPATPIPMHQPPEPWVVPAGPPVFRVPAPPVPPPREPEVFPDFPPVINRVGNGWVADPPNPCLLSLKFRITIEDTDTIVRLLANGVPLMGALRMGALFAYLKAMQIYYAPGPYKGLWAHVVVLHGSGFASPKGTYYTCRNSYGYKVHGYYEKKDTGGDFNIWSSDLYGFVYGCELA</sequence>
<proteinExistence type="predicted"/>
<evidence type="ECO:0000313" key="2">
    <source>
        <dbReference type="EMBL" id="EMS51492.1"/>
    </source>
</evidence>